<dbReference type="PANTHER" id="PTHR43476:SF3">
    <property type="entry name" value="FAD-BINDING MONOOXYGENASE"/>
    <property type="match status" value="1"/>
</dbReference>
<evidence type="ECO:0000256" key="1">
    <source>
        <dbReference type="ARBA" id="ARBA00023002"/>
    </source>
</evidence>
<accession>A0A150PTR2</accession>
<dbReference type="InterPro" id="IPR050631">
    <property type="entry name" value="PheA/TfdB_FAD_monoxygenase"/>
</dbReference>
<evidence type="ECO:0000256" key="2">
    <source>
        <dbReference type="SAM" id="MobiDB-lite"/>
    </source>
</evidence>
<feature type="region of interest" description="Disordered" evidence="2">
    <location>
        <begin position="574"/>
        <end position="594"/>
    </location>
</feature>
<dbReference type="GO" id="GO:0019622">
    <property type="term" value="P:3-(3-hydroxy)phenylpropionate catabolic process"/>
    <property type="evidence" value="ECO:0007669"/>
    <property type="project" value="TreeGrafter"/>
</dbReference>
<feature type="domain" description="FAD-binding" evidence="3">
    <location>
        <begin position="10"/>
        <end position="368"/>
    </location>
</feature>
<dbReference type="InterPro" id="IPR002938">
    <property type="entry name" value="FAD-bd"/>
</dbReference>
<dbReference type="Gene3D" id="3.50.50.60">
    <property type="entry name" value="FAD/NAD(P)-binding domain"/>
    <property type="match status" value="1"/>
</dbReference>
<dbReference type="PRINTS" id="PR00420">
    <property type="entry name" value="RNGMNOXGNASE"/>
</dbReference>
<dbReference type="EMBL" id="JELY01000583">
    <property type="protein sequence ID" value="KYF58866.1"/>
    <property type="molecule type" value="Genomic_DNA"/>
</dbReference>
<comment type="caution">
    <text evidence="4">The sequence shown here is derived from an EMBL/GenBank/DDBJ whole genome shotgun (WGS) entry which is preliminary data.</text>
</comment>
<dbReference type="AlphaFoldDB" id="A0A150PTR2"/>
<dbReference type="GO" id="GO:0008688">
    <property type="term" value="F:3-(3-hydroxyphenyl)propionate hydroxylase activity"/>
    <property type="evidence" value="ECO:0007669"/>
    <property type="project" value="TreeGrafter"/>
</dbReference>
<dbReference type="GO" id="GO:0071949">
    <property type="term" value="F:FAD binding"/>
    <property type="evidence" value="ECO:0007669"/>
    <property type="project" value="InterPro"/>
</dbReference>
<dbReference type="Pfam" id="PF01494">
    <property type="entry name" value="FAD_binding_3"/>
    <property type="match status" value="1"/>
</dbReference>
<evidence type="ECO:0000259" key="3">
    <source>
        <dbReference type="Pfam" id="PF01494"/>
    </source>
</evidence>
<evidence type="ECO:0000313" key="4">
    <source>
        <dbReference type="EMBL" id="KYF58866.1"/>
    </source>
</evidence>
<dbReference type="SUPFAM" id="SSF51905">
    <property type="entry name" value="FAD/NAD(P)-binding domain"/>
    <property type="match status" value="1"/>
</dbReference>
<evidence type="ECO:0000313" key="5">
    <source>
        <dbReference type="Proteomes" id="UP000075420"/>
    </source>
</evidence>
<dbReference type="Gene3D" id="3.30.70.2450">
    <property type="match status" value="1"/>
</dbReference>
<organism evidence="4 5">
    <name type="scientific">Sorangium cellulosum</name>
    <name type="common">Polyangium cellulosum</name>
    <dbReference type="NCBI Taxonomy" id="56"/>
    <lineage>
        <taxon>Bacteria</taxon>
        <taxon>Pseudomonadati</taxon>
        <taxon>Myxococcota</taxon>
        <taxon>Polyangia</taxon>
        <taxon>Polyangiales</taxon>
        <taxon>Polyangiaceae</taxon>
        <taxon>Sorangium</taxon>
    </lineage>
</organism>
<sequence length="594" mass="66147">MSGKGSPEQVDVIIAGLGPTGLVLAHLLGRRGHRVVVLERELVFYGNARAVHTDDECMRVFQAAEVADELQRRMLRDTPCQWVAPDGRVMARTCPTRRPFGWPVVNFFYQPYLETTLAERLSRYPNVEVRRGRELTALSEDPDGVRVVHQATRTLRYTDSSDARVAAGRPLDPRELRARYLIGADGGRSAVRTLLGVEMTGESFPEPWLVVDLKATSPDASGLRHLPCFNFYCDRECPAVSCPQPDGHHRFEFMLTPGETREHMEKPETVRRYLSRYVDPDRFEVKRRLVYTFKAVIARRWRVGRTLLAGDAAHMMPQFMGQGMGSGVRDAYNLAWKLDLVLRGLASDALLDSYQTERHDHAKRMIDVSVLMKDAVAASTPVRAAVRDAFAAMIRWIPQLREYVREGRFKPSPTYGPGYFGVPRKRRSDLEGRMVPQPEVRRIDGRRMLLDEALGEGFALIGIGLDPRATLSNRARAFLDSVDASFVALYAVGGRPQGPSGVAREMPEGLEEVEDVDGELLAWFRRADVGAEAVALVRPDKFLFAIARAPELNAIVDELRARLGSPAARAGALAHAPNALGAPSAEDEGRRSPS</sequence>
<name>A0A150PTR2_SORCE</name>
<feature type="compositionally biased region" description="Low complexity" evidence="2">
    <location>
        <begin position="574"/>
        <end position="583"/>
    </location>
</feature>
<keyword evidence="1" id="KW-0560">Oxidoreductase</keyword>
<proteinExistence type="predicted"/>
<dbReference type="NCBIfam" id="NF004829">
    <property type="entry name" value="PRK06183.1-3"/>
    <property type="match status" value="1"/>
</dbReference>
<dbReference type="InterPro" id="IPR036188">
    <property type="entry name" value="FAD/NAD-bd_sf"/>
</dbReference>
<protein>
    <submittedName>
        <fullName evidence="4">3-(3-hydroxyphenyl)propionate hydroxylase</fullName>
    </submittedName>
</protein>
<gene>
    <name evidence="4" type="ORF">BE08_11190</name>
</gene>
<dbReference type="Proteomes" id="UP000075420">
    <property type="component" value="Unassembled WGS sequence"/>
</dbReference>
<reference evidence="4 5" key="1">
    <citation type="submission" date="2014-02" db="EMBL/GenBank/DDBJ databases">
        <title>The small core and large imbalanced accessory genome model reveals a collaborative survival strategy of Sorangium cellulosum strains in nature.</title>
        <authorList>
            <person name="Han K."/>
            <person name="Peng R."/>
            <person name="Blom J."/>
            <person name="Li Y.-Z."/>
        </authorList>
    </citation>
    <scope>NUCLEOTIDE SEQUENCE [LARGE SCALE GENOMIC DNA]</scope>
    <source>
        <strain evidence="4 5">So0157-25</strain>
    </source>
</reference>
<dbReference type="PANTHER" id="PTHR43476">
    <property type="entry name" value="3-(3-HYDROXY-PHENYL)PROPIONATE/3-HYDROXYCINNAMIC ACID HYDROXYLASE"/>
    <property type="match status" value="1"/>
</dbReference>